<keyword evidence="4 11" id="KW-0056">Arginine metabolism</keyword>
<comment type="cofactor">
    <cofactor evidence="11">
        <name>Mn(2+)</name>
        <dbReference type="ChEBI" id="CHEBI:29035"/>
    </cofactor>
    <text evidence="11">Binds 2 manganese ions per subunit.</text>
</comment>
<evidence type="ECO:0000256" key="10">
    <source>
        <dbReference type="RuleBase" id="RU003684"/>
    </source>
</evidence>
<sequence length="357" mass="38486">MGASERIESLPSKGRDLFHFGEIPEGKVCGRMSAKPKTSAGIIWAPFSKGQAREGTEEGPAVVKEAGLIDKLTAQGCDVKDYGALQFDDIPDDRPCHNAKNPRSVGHANEKLASAVAEVKKSGRTCLVVGGDHSLGIGSISGHAKIHPDLGVIWFDAHTDINTPLTSLSGNMHGQPVSFLLKELKDKMPDVPGFSWITPCLSAEDIVYIGLRDVDNAEHCILKSLGIKYYSMTEIDQLGIQKVMEETLCYLLANKKRPIHLSFDVDGLDPSLAPATGTPVPGGVTLREGIYVAEELYRTGLLSAVDIMEINPALGKTQEEVNTTVNTAVSIILSCFGKEREGSHSPSYRIPKPQKSI</sequence>
<evidence type="ECO:0000256" key="6">
    <source>
        <dbReference type="ARBA" id="ARBA00022801"/>
    </source>
</evidence>
<dbReference type="PROSITE" id="PS01053">
    <property type="entry name" value="ARGINASE_1"/>
    <property type="match status" value="1"/>
</dbReference>
<reference evidence="12" key="1">
    <citation type="journal article" date="2015" name="Genome Biol. Evol.">
        <title>Physical Mapping and Refinement of the Painted Turtle Genome (Chrysemys picta) Inform Amniote Genome Evolution and Challenge Turtle-Bird Chromosomal Conservation.</title>
        <authorList>
            <person name="Badenhorst D."/>
            <person name="Hillier L.W."/>
            <person name="Literman R."/>
            <person name="Montiel E.E."/>
            <person name="Radhakrishnan S."/>
            <person name="Shen Y."/>
            <person name="Minx P."/>
            <person name="Janes D.E."/>
            <person name="Warren W.C."/>
            <person name="Edwards S.V."/>
            <person name="Valenzuela N."/>
        </authorList>
    </citation>
    <scope>NUCLEOTIDE SEQUENCE [LARGE SCALE GENOMIC DNA]</scope>
</reference>
<dbReference type="GeneTree" id="ENSGT00950000183195"/>
<dbReference type="GO" id="GO:0005615">
    <property type="term" value="C:extracellular space"/>
    <property type="evidence" value="ECO:0007669"/>
    <property type="project" value="Ensembl"/>
</dbReference>
<dbReference type="SUPFAM" id="SSF52768">
    <property type="entry name" value="Arginase/deacetylase"/>
    <property type="match status" value="1"/>
</dbReference>
<dbReference type="Pfam" id="PF00491">
    <property type="entry name" value="Arginase"/>
    <property type="match status" value="1"/>
</dbReference>
<dbReference type="NCBIfam" id="TIGR01229">
    <property type="entry name" value="rocF_arginase"/>
    <property type="match status" value="1"/>
</dbReference>
<evidence type="ECO:0000256" key="2">
    <source>
        <dbReference type="ARBA" id="ARBA00012168"/>
    </source>
</evidence>
<dbReference type="KEGG" id="cpic:101953072"/>
<keyword evidence="3 11" id="KW-0835">Urea cycle</keyword>
<dbReference type="PANTHER" id="PTHR43782">
    <property type="entry name" value="ARGINASE"/>
    <property type="match status" value="1"/>
</dbReference>
<dbReference type="GO" id="GO:0005829">
    <property type="term" value="C:cytosol"/>
    <property type="evidence" value="ECO:0007669"/>
    <property type="project" value="TreeGrafter"/>
</dbReference>
<evidence type="ECO:0000256" key="5">
    <source>
        <dbReference type="ARBA" id="ARBA00022723"/>
    </source>
</evidence>
<proteinExistence type="inferred from homology"/>
<reference evidence="12" key="2">
    <citation type="submission" date="2025-08" db="UniProtKB">
        <authorList>
            <consortium name="Ensembl"/>
        </authorList>
    </citation>
    <scope>IDENTIFICATION</scope>
</reference>
<dbReference type="GO" id="GO:0060336">
    <property type="term" value="P:negative regulation of type II interferon-mediated signaling pathway"/>
    <property type="evidence" value="ECO:0007669"/>
    <property type="project" value="Ensembl"/>
</dbReference>
<dbReference type="PANTHER" id="PTHR43782:SF2">
    <property type="entry name" value="ARGINASE-1"/>
    <property type="match status" value="1"/>
</dbReference>
<dbReference type="GeneID" id="101953072"/>
<dbReference type="GO" id="GO:0005634">
    <property type="term" value="C:nucleus"/>
    <property type="evidence" value="ECO:0007669"/>
    <property type="project" value="TreeGrafter"/>
</dbReference>
<dbReference type="PRINTS" id="PR00116">
    <property type="entry name" value="ARGINASE"/>
</dbReference>
<name>A0A8C3HZA9_CHRPI</name>
<dbReference type="AlphaFoldDB" id="A0A8C3HZA9"/>
<dbReference type="InterPro" id="IPR020855">
    <property type="entry name" value="Ureohydrolase_Mn_BS"/>
</dbReference>
<evidence type="ECO:0000256" key="11">
    <source>
        <dbReference type="RuleBase" id="RU361159"/>
    </source>
</evidence>
<dbReference type="GO" id="GO:0070965">
    <property type="term" value="P:positive regulation of neutrophil mediated killing of fungus"/>
    <property type="evidence" value="ECO:0007669"/>
    <property type="project" value="Ensembl"/>
</dbReference>
<dbReference type="Proteomes" id="UP000694380">
    <property type="component" value="Chromosome 3"/>
</dbReference>
<dbReference type="PROSITE" id="PS51409">
    <property type="entry name" value="ARGINASE_2"/>
    <property type="match status" value="1"/>
</dbReference>
<evidence type="ECO:0000256" key="4">
    <source>
        <dbReference type="ARBA" id="ARBA00022503"/>
    </source>
</evidence>
<keyword evidence="13" id="KW-1185">Reference proteome</keyword>
<dbReference type="InterPro" id="IPR023696">
    <property type="entry name" value="Ureohydrolase_dom_sf"/>
</dbReference>
<evidence type="ECO:0000313" key="12">
    <source>
        <dbReference type="Ensembl" id="ENSCPBP00000025711.1"/>
    </source>
</evidence>
<evidence type="ECO:0000256" key="7">
    <source>
        <dbReference type="ARBA" id="ARBA00023211"/>
    </source>
</evidence>
<comment type="pathway">
    <text evidence="1 11">Nitrogen metabolism; urea cycle; L-ornithine and urea from L-arginine: step 1/1.</text>
</comment>
<evidence type="ECO:0000256" key="9">
    <source>
        <dbReference type="PROSITE-ProRule" id="PRU00742"/>
    </source>
</evidence>
<dbReference type="FunFam" id="3.40.800.10:FF:000005">
    <property type="entry name" value="Arginase"/>
    <property type="match status" value="1"/>
</dbReference>
<keyword evidence="7 11" id="KW-0464">Manganese</keyword>
<evidence type="ECO:0000256" key="1">
    <source>
        <dbReference type="ARBA" id="ARBA00005098"/>
    </source>
</evidence>
<dbReference type="EC" id="3.5.3.1" evidence="2 11"/>
<dbReference type="OrthoDB" id="9992747at2759"/>
<comment type="catalytic activity">
    <reaction evidence="8 11">
        <text>L-arginine + H2O = urea + L-ornithine</text>
        <dbReference type="Rhea" id="RHEA:20569"/>
        <dbReference type="ChEBI" id="CHEBI:15377"/>
        <dbReference type="ChEBI" id="CHEBI:16199"/>
        <dbReference type="ChEBI" id="CHEBI:32682"/>
        <dbReference type="ChEBI" id="CHEBI:46911"/>
        <dbReference type="EC" id="3.5.3.1"/>
    </reaction>
</comment>
<dbReference type="GO" id="GO:2000552">
    <property type="term" value="P:negative regulation of T-helper 2 cell cytokine production"/>
    <property type="evidence" value="ECO:0007669"/>
    <property type="project" value="Ensembl"/>
</dbReference>
<dbReference type="GO" id="GO:0004053">
    <property type="term" value="F:arginase activity"/>
    <property type="evidence" value="ECO:0007669"/>
    <property type="project" value="UniProtKB-EC"/>
</dbReference>
<dbReference type="GO" id="GO:0010121">
    <property type="term" value="P:L-arginine catabolic process to proline via ornithine"/>
    <property type="evidence" value="ECO:0007669"/>
    <property type="project" value="UniProtKB-ARBA"/>
</dbReference>
<protein>
    <recommendedName>
        <fullName evidence="2 11">Arginase</fullName>
        <ecNumber evidence="2 11">3.5.3.1</ecNumber>
    </recommendedName>
</protein>
<dbReference type="GO" id="GO:0046007">
    <property type="term" value="P:negative regulation of activated T cell proliferation"/>
    <property type="evidence" value="ECO:0007669"/>
    <property type="project" value="Ensembl"/>
</dbReference>
<dbReference type="Gene3D" id="3.40.800.10">
    <property type="entry name" value="Ureohydrolase domain"/>
    <property type="match status" value="1"/>
</dbReference>
<accession>A0A8C3HZA9</accession>
<keyword evidence="5 11" id="KW-0479">Metal-binding</keyword>
<dbReference type="InterPro" id="IPR014033">
    <property type="entry name" value="Arginase"/>
</dbReference>
<dbReference type="UniPathway" id="UPA00158">
    <property type="reaction ID" value="UER00270"/>
</dbReference>
<dbReference type="GO" id="GO:0009624">
    <property type="term" value="P:response to nematode"/>
    <property type="evidence" value="ECO:0007669"/>
    <property type="project" value="Ensembl"/>
</dbReference>
<gene>
    <name evidence="12" type="primary">ARG1</name>
</gene>
<comment type="similarity">
    <text evidence="9 10">Belongs to the arginase family.</text>
</comment>
<dbReference type="CDD" id="cd09989">
    <property type="entry name" value="Arginase"/>
    <property type="match status" value="1"/>
</dbReference>
<dbReference type="GO" id="GO:0042832">
    <property type="term" value="P:defense response to protozoan"/>
    <property type="evidence" value="ECO:0007669"/>
    <property type="project" value="Ensembl"/>
</dbReference>
<reference evidence="12" key="3">
    <citation type="submission" date="2025-09" db="UniProtKB">
        <authorList>
            <consortium name="Ensembl"/>
        </authorList>
    </citation>
    <scope>IDENTIFICATION</scope>
</reference>
<evidence type="ECO:0000313" key="13">
    <source>
        <dbReference type="Proteomes" id="UP000694380"/>
    </source>
</evidence>
<dbReference type="InterPro" id="IPR006035">
    <property type="entry name" value="Ureohydrolase"/>
</dbReference>
<organism evidence="12 13">
    <name type="scientific">Chrysemys picta bellii</name>
    <name type="common">Western painted turtle</name>
    <name type="synonym">Emys bellii</name>
    <dbReference type="NCBI Taxonomy" id="8478"/>
    <lineage>
        <taxon>Eukaryota</taxon>
        <taxon>Metazoa</taxon>
        <taxon>Chordata</taxon>
        <taxon>Craniata</taxon>
        <taxon>Vertebrata</taxon>
        <taxon>Euteleostomi</taxon>
        <taxon>Archelosauria</taxon>
        <taxon>Testudinata</taxon>
        <taxon>Testudines</taxon>
        <taxon>Cryptodira</taxon>
        <taxon>Durocryptodira</taxon>
        <taxon>Testudinoidea</taxon>
        <taxon>Emydidae</taxon>
        <taxon>Chrysemys</taxon>
    </lineage>
</organism>
<dbReference type="GO" id="GO:0030145">
    <property type="term" value="F:manganese ion binding"/>
    <property type="evidence" value="ECO:0007669"/>
    <property type="project" value="TreeGrafter"/>
</dbReference>
<dbReference type="Ensembl" id="ENSCPBT00000030275.1">
    <property type="protein sequence ID" value="ENSCPBP00000025711.1"/>
    <property type="gene ID" value="ENSCPBG00000018256.1"/>
</dbReference>
<keyword evidence="6 10" id="KW-0378">Hydrolase</keyword>
<evidence type="ECO:0000256" key="8">
    <source>
        <dbReference type="ARBA" id="ARBA00047391"/>
    </source>
</evidence>
<dbReference type="GO" id="GO:0000050">
    <property type="term" value="P:urea cycle"/>
    <property type="evidence" value="ECO:0007669"/>
    <property type="project" value="UniProtKB-UniPathway"/>
</dbReference>
<evidence type="ECO:0000256" key="3">
    <source>
        <dbReference type="ARBA" id="ARBA00022436"/>
    </source>
</evidence>